<evidence type="ECO:0000313" key="1">
    <source>
        <dbReference type="EMBL" id="SVH92321.1"/>
    </source>
</evidence>
<sequence length="267" mass="30458">MRFQIGVTTGAARTPVIVLKGDVKILLAIEVRRIAAHAAFQPVIFLVVMGQSGKGVVILRTRRSHTGCDHGVFVGFQRLLWIARLRFKLRTVAQHHRAFHRRWLRFCLRDQLIKRLLRRCGISKLRLCQRHAPLSVQRGVIGGRQFRQLATCRRFVTGSNIHFRQTKNGIGVSWLPRQDILICSAGGGVITSLLRPVSQREVNTRGRWLLTQHRFRFSLFAAFSQAISGFQHLIALQSINQLLNIAVLLRARQAVDMRQRRSVLVVT</sequence>
<organism evidence="1 2">
    <name type="scientific">Shigella flexneri</name>
    <dbReference type="NCBI Taxonomy" id="623"/>
    <lineage>
        <taxon>Bacteria</taxon>
        <taxon>Pseudomonadati</taxon>
        <taxon>Pseudomonadota</taxon>
        <taxon>Gammaproteobacteria</taxon>
        <taxon>Enterobacterales</taxon>
        <taxon>Enterobacteriaceae</taxon>
        <taxon>Shigella</taxon>
    </lineage>
</organism>
<reference evidence="1 2" key="1">
    <citation type="submission" date="2018-06" db="EMBL/GenBank/DDBJ databases">
        <authorList>
            <consortium name="Pathogen Informatics"/>
            <person name="Doyle S."/>
        </authorList>
    </citation>
    <scope>NUCLEOTIDE SEQUENCE [LARGE SCALE GENOMIC DNA]</scope>
    <source>
        <strain evidence="1 2">4028STDY6275000</strain>
    </source>
</reference>
<accession>A0A658Z6N1</accession>
<name>A0A658Z6N1_SHIFL</name>
<dbReference type="Proteomes" id="UP000260191">
    <property type="component" value="Unassembled WGS sequence"/>
</dbReference>
<evidence type="ECO:0000313" key="2">
    <source>
        <dbReference type="Proteomes" id="UP000260191"/>
    </source>
</evidence>
<proteinExistence type="predicted"/>
<gene>
    <name evidence="1" type="ORF">SAMEA3710514_05260</name>
</gene>
<protein>
    <submittedName>
        <fullName evidence="1">Uncharacterized protein</fullName>
    </submittedName>
</protein>
<dbReference type="AlphaFoldDB" id="A0A658Z6N1"/>
<dbReference type="EMBL" id="UIPR01000222">
    <property type="protein sequence ID" value="SVH92321.1"/>
    <property type="molecule type" value="Genomic_DNA"/>
</dbReference>